<gene>
    <name evidence="1" type="ORF">UT34_C0002G0121</name>
</gene>
<name>A0A0G0MNI8_9BACT</name>
<reference evidence="1 2" key="1">
    <citation type="journal article" date="2015" name="Nature">
        <title>rRNA introns, odd ribosomes, and small enigmatic genomes across a large radiation of phyla.</title>
        <authorList>
            <person name="Brown C.T."/>
            <person name="Hug L.A."/>
            <person name="Thomas B.C."/>
            <person name="Sharon I."/>
            <person name="Castelle C.J."/>
            <person name="Singh A."/>
            <person name="Wilkins M.J."/>
            <person name="Williams K.H."/>
            <person name="Banfield J.F."/>
        </authorList>
    </citation>
    <scope>NUCLEOTIDE SEQUENCE [LARGE SCALE GENOMIC DNA]</scope>
</reference>
<sequence>MMATLAEVQSEFFTHEETKLERGLPVYNFPWEALYIENWLVKDLDYRSLRALEGYVAIDHDPEDPDPTLRIFRELGTANMGTVADNLENLRDLGDPVIHEWLHRINPEMEDMMLNNCLPHLLIINPAGIMIGNVPDGNHRVLCGLNMVNSGRIDKDHLRLPAYIGQSSYVRWLIVNTKIFYQEKNISMEEKVRLIGSRLKSFIPKVNNDAPRPAWAGTFH</sequence>
<comment type="caution">
    <text evidence="1">The sequence shown here is derived from an EMBL/GenBank/DDBJ whole genome shotgun (WGS) entry which is preliminary data.</text>
</comment>
<protein>
    <submittedName>
        <fullName evidence="1">Uncharacterized protein</fullName>
    </submittedName>
</protein>
<evidence type="ECO:0000313" key="1">
    <source>
        <dbReference type="EMBL" id="KKR05614.1"/>
    </source>
</evidence>
<organism evidence="1 2">
    <name type="scientific">candidate division WS6 bacterium GW2011_GWF2_39_15</name>
    <dbReference type="NCBI Taxonomy" id="1619100"/>
    <lineage>
        <taxon>Bacteria</taxon>
        <taxon>Candidatus Dojkabacteria</taxon>
    </lineage>
</organism>
<dbReference type="AlphaFoldDB" id="A0A0G0MNI8"/>
<accession>A0A0G0MNI8</accession>
<evidence type="ECO:0000313" key="2">
    <source>
        <dbReference type="Proteomes" id="UP000034799"/>
    </source>
</evidence>
<proteinExistence type="predicted"/>
<dbReference type="EMBL" id="LBWK01000002">
    <property type="protein sequence ID" value="KKR05614.1"/>
    <property type="molecule type" value="Genomic_DNA"/>
</dbReference>
<dbReference type="Proteomes" id="UP000034799">
    <property type="component" value="Unassembled WGS sequence"/>
</dbReference>